<dbReference type="OrthoDB" id="45365at2759"/>
<evidence type="ECO:0000256" key="2">
    <source>
        <dbReference type="ARBA" id="ARBA00022737"/>
    </source>
</evidence>
<dbReference type="PANTHER" id="PTHR45632">
    <property type="entry name" value="LD33804P"/>
    <property type="match status" value="1"/>
</dbReference>
<dbReference type="InterPro" id="IPR015915">
    <property type="entry name" value="Kelch-typ_b-propeller"/>
</dbReference>
<dbReference type="AlphaFoldDB" id="A0A8K0EUG1"/>
<dbReference type="InterPro" id="IPR006652">
    <property type="entry name" value="Kelch_1"/>
</dbReference>
<dbReference type="Pfam" id="PF00651">
    <property type="entry name" value="BTB"/>
    <property type="match status" value="1"/>
</dbReference>
<sequence length="605" mass="67574">MSSDADRALCSSLSHSQHQPFKLAGTHSASLLRTLNELRESEVLTDVSLVADSQTFHVHKVVMASASDYFRAMFTTDMREKEQQVIELHGVTAKGLRLVIEYIYTSEVPLEEDNVRDVLDAASHLQVLPLLEKCKNFMLTKLSSNNCLAMARLAEAMNLDKIEAAARKYCLRTFGLVIKTKDFLELSIEKLLPLLESDDVLGCTETGLFLAALKWLEHDPCRHEHAAQLMSRVRFPLMPPGDLVRYVQGNALFQTDEDCKALLLEASRYHNSCLMQPVLQSTRTQVRTSQPTLLVVGGTRMLSNGGVDASKDILCHDPKTNKWNKLTELSGKRSHHSVAVLGNFLYVAGGQDRWPGPRNGKKKPQSSVLRYDPVHDKWFKIASMNQSRMSFFLGASVYGRLFAVGGIGPEGRLASVESYDPETNEWSFVTAFGEPRSGHAGAELRGKLYISGGGTESMGVENTVLVFDPSEDEWAARASMYAPRDGHQMVSLRDRLFVFGGVHYNGHGQLIHVHRTECYDPDSDQWTNVKMMPFPQCYAGAAVVKHHIFVVGGFSWLKRKCSKSVQQYDGLHDNWVKCPDLPEFMDGVACATLFIPSNRKPTSTW</sequence>
<proteinExistence type="predicted"/>
<dbReference type="SMART" id="SM00225">
    <property type="entry name" value="BTB"/>
    <property type="match status" value="1"/>
</dbReference>
<name>A0A8K0EUG1_BRALA</name>
<evidence type="ECO:0000259" key="3">
    <source>
        <dbReference type="PROSITE" id="PS50097"/>
    </source>
</evidence>
<evidence type="ECO:0000256" key="1">
    <source>
        <dbReference type="ARBA" id="ARBA00022441"/>
    </source>
</evidence>
<dbReference type="SUPFAM" id="SSF117281">
    <property type="entry name" value="Kelch motif"/>
    <property type="match status" value="1"/>
</dbReference>
<dbReference type="EMBL" id="OV696692">
    <property type="protein sequence ID" value="CAH1269224.1"/>
    <property type="molecule type" value="Genomic_DNA"/>
</dbReference>
<evidence type="ECO:0000313" key="5">
    <source>
        <dbReference type="Proteomes" id="UP000838412"/>
    </source>
</evidence>
<dbReference type="Gene3D" id="2.120.10.80">
    <property type="entry name" value="Kelch-type beta propeller"/>
    <property type="match status" value="2"/>
</dbReference>
<dbReference type="SMART" id="SM00612">
    <property type="entry name" value="Kelch"/>
    <property type="match status" value="6"/>
</dbReference>
<dbReference type="FunFam" id="1.25.40.420:FF:000001">
    <property type="entry name" value="Kelch-like family member 12"/>
    <property type="match status" value="1"/>
</dbReference>
<dbReference type="Proteomes" id="UP000838412">
    <property type="component" value="Chromosome 7"/>
</dbReference>
<dbReference type="SMART" id="SM00875">
    <property type="entry name" value="BACK"/>
    <property type="match status" value="1"/>
</dbReference>
<dbReference type="Gene3D" id="1.25.40.420">
    <property type="match status" value="1"/>
</dbReference>
<feature type="domain" description="BTB" evidence="3">
    <location>
        <begin position="45"/>
        <end position="112"/>
    </location>
</feature>
<dbReference type="Pfam" id="PF01344">
    <property type="entry name" value="Kelch_1"/>
    <property type="match status" value="1"/>
</dbReference>
<dbReference type="InterPro" id="IPR011333">
    <property type="entry name" value="SKP1/BTB/POZ_sf"/>
</dbReference>
<keyword evidence="1" id="KW-0880">Kelch repeat</keyword>
<dbReference type="SUPFAM" id="SSF54695">
    <property type="entry name" value="POZ domain"/>
    <property type="match status" value="1"/>
</dbReference>
<dbReference type="InterPro" id="IPR000210">
    <property type="entry name" value="BTB/POZ_dom"/>
</dbReference>
<protein>
    <submittedName>
        <fullName evidence="4">KLHL9 protein</fullName>
    </submittedName>
</protein>
<dbReference type="PANTHER" id="PTHR45632:SF27">
    <property type="entry name" value="KELCH-LIKE PROTEIN 9"/>
    <property type="match status" value="1"/>
</dbReference>
<evidence type="ECO:0000313" key="4">
    <source>
        <dbReference type="EMBL" id="CAH1269224.1"/>
    </source>
</evidence>
<dbReference type="Pfam" id="PF07707">
    <property type="entry name" value="BACK"/>
    <property type="match status" value="1"/>
</dbReference>
<dbReference type="PROSITE" id="PS50097">
    <property type="entry name" value="BTB"/>
    <property type="match status" value="1"/>
</dbReference>
<reference evidence="4" key="1">
    <citation type="submission" date="2022-01" db="EMBL/GenBank/DDBJ databases">
        <authorList>
            <person name="Braso-Vives M."/>
        </authorList>
    </citation>
    <scope>NUCLEOTIDE SEQUENCE</scope>
</reference>
<organism evidence="4 5">
    <name type="scientific">Branchiostoma lanceolatum</name>
    <name type="common">Common lancelet</name>
    <name type="synonym">Amphioxus lanceolatum</name>
    <dbReference type="NCBI Taxonomy" id="7740"/>
    <lineage>
        <taxon>Eukaryota</taxon>
        <taxon>Metazoa</taxon>
        <taxon>Chordata</taxon>
        <taxon>Cephalochordata</taxon>
        <taxon>Leptocardii</taxon>
        <taxon>Amphioxiformes</taxon>
        <taxon>Branchiostomatidae</taxon>
        <taxon>Branchiostoma</taxon>
    </lineage>
</organism>
<keyword evidence="2" id="KW-0677">Repeat</keyword>
<dbReference type="Pfam" id="PF24681">
    <property type="entry name" value="Kelch_KLHDC2_KLHL20_DRC7"/>
    <property type="match status" value="1"/>
</dbReference>
<keyword evidence="5" id="KW-1185">Reference proteome</keyword>
<dbReference type="PIRSF" id="PIRSF037037">
    <property type="entry name" value="Kelch-like_protein_gigaxonin"/>
    <property type="match status" value="1"/>
</dbReference>
<dbReference type="InterPro" id="IPR011705">
    <property type="entry name" value="BACK"/>
</dbReference>
<gene>
    <name evidence="4" type="primary">KLHL9</name>
    <name evidence="4" type="ORF">BLAG_LOCUS21935</name>
</gene>
<dbReference type="InterPro" id="IPR017096">
    <property type="entry name" value="BTB-kelch_protein"/>
</dbReference>
<accession>A0A8K0EUG1</accession>
<dbReference type="Gene3D" id="3.30.710.10">
    <property type="entry name" value="Potassium Channel Kv1.1, Chain A"/>
    <property type="match status" value="1"/>
</dbReference>